<organism evidence="1 2">
    <name type="scientific">Actinoallomurus iriomotensis</name>
    <dbReference type="NCBI Taxonomy" id="478107"/>
    <lineage>
        <taxon>Bacteria</taxon>
        <taxon>Bacillati</taxon>
        <taxon>Actinomycetota</taxon>
        <taxon>Actinomycetes</taxon>
        <taxon>Streptosporangiales</taxon>
        <taxon>Thermomonosporaceae</taxon>
        <taxon>Actinoallomurus</taxon>
    </lineage>
</organism>
<accession>A0A9W6W4W7</accession>
<dbReference type="Proteomes" id="UP001165074">
    <property type="component" value="Unassembled WGS sequence"/>
</dbReference>
<dbReference type="EMBL" id="BSTK01000018">
    <property type="protein sequence ID" value="GLY90879.1"/>
    <property type="molecule type" value="Genomic_DNA"/>
</dbReference>
<dbReference type="RefSeq" id="WP_285582101.1">
    <property type="nucleotide sequence ID" value="NZ_BSTK01000018.1"/>
</dbReference>
<proteinExistence type="predicted"/>
<keyword evidence="2" id="KW-1185">Reference proteome</keyword>
<name>A0A9W6W4W7_9ACTN</name>
<comment type="caution">
    <text evidence="1">The sequence shown here is derived from an EMBL/GenBank/DDBJ whole genome shotgun (WGS) entry which is preliminary data.</text>
</comment>
<protein>
    <submittedName>
        <fullName evidence="1">Uncharacterized protein</fullName>
    </submittedName>
</protein>
<gene>
    <name evidence="1" type="ORF">Airi02_088080</name>
</gene>
<reference evidence="1" key="1">
    <citation type="submission" date="2023-03" db="EMBL/GenBank/DDBJ databases">
        <title>Actinoallomurus iriomotensis NBRC 103684.</title>
        <authorList>
            <person name="Ichikawa N."/>
            <person name="Sato H."/>
            <person name="Tonouchi N."/>
        </authorList>
    </citation>
    <scope>NUCLEOTIDE SEQUENCE</scope>
    <source>
        <strain evidence="1">NBRC 103684</strain>
    </source>
</reference>
<evidence type="ECO:0000313" key="2">
    <source>
        <dbReference type="Proteomes" id="UP001165074"/>
    </source>
</evidence>
<dbReference type="AlphaFoldDB" id="A0A9W6W4W7"/>
<sequence length="246" mass="27758">MAKVGRLAEMGIFRATKSFFRDSESQAAKAATGAEPKVIANSIPPKYERELTRFAGPQGRAAMDTLEKYDVKVIFREGGGSMFDYTKNTIYVDVKHGHPTIQLIHEATHSRWSHEGRHADPLKLGQDDYIKQSLDEETDATVNEIKGLLELRKNGIKVPDSLLHSHYVYGYKKSYRWNKRIAKSQGKPLTLAELERLGDAGGRDAVNAAYHSGAIRASTTNTPYPQYYGDLWDARQAWYRQYGQMS</sequence>
<evidence type="ECO:0000313" key="1">
    <source>
        <dbReference type="EMBL" id="GLY90879.1"/>
    </source>
</evidence>